<sequence>MQPHIELRLFSRFGLTHIHHDTPINGSTIIQAENLFRGFLDPVVLDFKSQTSAKTQQIKRCSWETKAARNKTTIKRLYSYVQTQAKPAYRECSTPGKEHHQRLTTLGVVSTDVSPSPVKYLLAYSPNLATVLMTYNTLMYSQFSPSAVSVISLSCKNALKEPCPVSMKPNLKPKPSEAEIQSRSRSGSPFFILKALPRRNTSQCHTQQALKSIS</sequence>
<dbReference type="Proteomes" id="UP000037069">
    <property type="component" value="Unassembled WGS sequence"/>
</dbReference>
<protein>
    <submittedName>
        <fullName evidence="2">Uncharacterized protein</fullName>
    </submittedName>
</protein>
<dbReference type="AlphaFoldDB" id="A0A0L0BL56"/>
<evidence type="ECO:0000313" key="3">
    <source>
        <dbReference type="Proteomes" id="UP000037069"/>
    </source>
</evidence>
<accession>A0A0L0BL56</accession>
<dbReference type="EMBL" id="JRES01001707">
    <property type="protein sequence ID" value="KNC20683.1"/>
    <property type="molecule type" value="Genomic_DNA"/>
</dbReference>
<organism evidence="2 3">
    <name type="scientific">Lucilia cuprina</name>
    <name type="common">Green bottle fly</name>
    <name type="synonym">Australian sheep blowfly</name>
    <dbReference type="NCBI Taxonomy" id="7375"/>
    <lineage>
        <taxon>Eukaryota</taxon>
        <taxon>Metazoa</taxon>
        <taxon>Ecdysozoa</taxon>
        <taxon>Arthropoda</taxon>
        <taxon>Hexapoda</taxon>
        <taxon>Insecta</taxon>
        <taxon>Pterygota</taxon>
        <taxon>Neoptera</taxon>
        <taxon>Endopterygota</taxon>
        <taxon>Diptera</taxon>
        <taxon>Brachycera</taxon>
        <taxon>Muscomorpha</taxon>
        <taxon>Oestroidea</taxon>
        <taxon>Calliphoridae</taxon>
        <taxon>Luciliinae</taxon>
        <taxon>Lucilia</taxon>
    </lineage>
</organism>
<keyword evidence="3" id="KW-1185">Reference proteome</keyword>
<reference evidence="2 3" key="1">
    <citation type="journal article" date="2015" name="Nat. Commun.">
        <title>Lucilia cuprina genome unlocks parasitic fly biology to underpin future interventions.</title>
        <authorList>
            <person name="Anstead C.A."/>
            <person name="Korhonen P.K."/>
            <person name="Young N.D."/>
            <person name="Hall R.S."/>
            <person name="Jex A.R."/>
            <person name="Murali S.C."/>
            <person name="Hughes D.S."/>
            <person name="Lee S.F."/>
            <person name="Perry T."/>
            <person name="Stroehlein A.J."/>
            <person name="Ansell B.R."/>
            <person name="Breugelmans B."/>
            <person name="Hofmann A."/>
            <person name="Qu J."/>
            <person name="Dugan S."/>
            <person name="Lee S.L."/>
            <person name="Chao H."/>
            <person name="Dinh H."/>
            <person name="Han Y."/>
            <person name="Doddapaneni H.V."/>
            <person name="Worley K.C."/>
            <person name="Muzny D.M."/>
            <person name="Ioannidis P."/>
            <person name="Waterhouse R.M."/>
            <person name="Zdobnov E.M."/>
            <person name="James P.J."/>
            <person name="Bagnall N.H."/>
            <person name="Kotze A.C."/>
            <person name="Gibbs R.A."/>
            <person name="Richards S."/>
            <person name="Batterham P."/>
            <person name="Gasser R.B."/>
        </authorList>
    </citation>
    <scope>NUCLEOTIDE SEQUENCE [LARGE SCALE GENOMIC DNA]</scope>
    <source>
        <strain evidence="2 3">LS</strain>
        <tissue evidence="2">Full body</tissue>
    </source>
</reference>
<comment type="caution">
    <text evidence="2">The sequence shown here is derived from an EMBL/GenBank/DDBJ whole genome shotgun (WGS) entry which is preliminary data.</text>
</comment>
<name>A0A0L0BL56_LUCCU</name>
<feature type="region of interest" description="Disordered" evidence="1">
    <location>
        <begin position="166"/>
        <end position="185"/>
    </location>
</feature>
<evidence type="ECO:0000313" key="2">
    <source>
        <dbReference type="EMBL" id="KNC20683.1"/>
    </source>
</evidence>
<gene>
    <name evidence="2" type="ORF">FF38_07034</name>
</gene>
<proteinExistence type="predicted"/>
<evidence type="ECO:0000256" key="1">
    <source>
        <dbReference type="SAM" id="MobiDB-lite"/>
    </source>
</evidence>